<evidence type="ECO:0000256" key="4">
    <source>
        <dbReference type="ARBA" id="ARBA00022695"/>
    </source>
</evidence>
<evidence type="ECO:0000256" key="1">
    <source>
        <dbReference type="ARBA" id="ARBA00005762"/>
    </source>
</evidence>
<dbReference type="InterPro" id="IPR007855">
    <property type="entry name" value="RDRP"/>
</dbReference>
<comment type="similarity">
    <text evidence="1 8">Belongs to the RdRP family.</text>
</comment>
<comment type="caution">
    <text evidence="12">The sequence shown here is derived from an EMBL/GenBank/DDBJ whole genome shotgun (WGS) entry which is preliminary data.</text>
</comment>
<keyword evidence="2 8" id="KW-0696">RNA-directed RNA polymerase</keyword>
<evidence type="ECO:0000256" key="3">
    <source>
        <dbReference type="ARBA" id="ARBA00022679"/>
    </source>
</evidence>
<dbReference type="InterPro" id="IPR057493">
    <property type="entry name" value="PH_RdRP-assoc"/>
</dbReference>
<reference evidence="12 13" key="1">
    <citation type="journal article" date="2023" name="Arcadia Sci">
        <title>De novo assembly of a long-read Amblyomma americanum tick genome.</title>
        <authorList>
            <person name="Chou S."/>
            <person name="Poskanzer K.E."/>
            <person name="Rollins M."/>
            <person name="Thuy-Boun P.S."/>
        </authorList>
    </citation>
    <scope>NUCLEOTIDE SEQUENCE [LARGE SCALE GENOMIC DNA]</scope>
    <source>
        <strain evidence="12">F_SG_1</strain>
        <tissue evidence="12">Salivary glands</tissue>
    </source>
</reference>
<dbReference type="Pfam" id="PF25359">
    <property type="entry name" value="PH_met_RdRP"/>
    <property type="match status" value="1"/>
</dbReference>
<keyword evidence="3 8" id="KW-0808">Transferase</keyword>
<evidence type="ECO:0000259" key="10">
    <source>
        <dbReference type="Pfam" id="PF25359"/>
    </source>
</evidence>
<gene>
    <name evidence="12" type="ORF">V5799_003579</name>
</gene>
<dbReference type="PANTHER" id="PTHR23079:SF55">
    <property type="entry name" value="RNA-DIRECTED RNA POLYMERASE"/>
    <property type="match status" value="1"/>
</dbReference>
<dbReference type="InterPro" id="IPR057596">
    <property type="entry name" value="RDRP_core"/>
</dbReference>
<dbReference type="EMBL" id="JARKHS020033702">
    <property type="protein sequence ID" value="KAK8758789.1"/>
    <property type="molecule type" value="Genomic_DNA"/>
</dbReference>
<keyword evidence="4 8" id="KW-0548">Nucleotidyltransferase</keyword>
<organism evidence="12 13">
    <name type="scientific">Amblyomma americanum</name>
    <name type="common">Lone star tick</name>
    <dbReference type="NCBI Taxonomy" id="6943"/>
    <lineage>
        <taxon>Eukaryota</taxon>
        <taxon>Metazoa</taxon>
        <taxon>Ecdysozoa</taxon>
        <taxon>Arthropoda</taxon>
        <taxon>Chelicerata</taxon>
        <taxon>Arachnida</taxon>
        <taxon>Acari</taxon>
        <taxon>Parasitiformes</taxon>
        <taxon>Ixodida</taxon>
        <taxon>Ixodoidea</taxon>
        <taxon>Ixodidae</taxon>
        <taxon>Amblyomminae</taxon>
        <taxon>Amblyomma</taxon>
    </lineage>
</organism>
<dbReference type="Pfam" id="PF05183">
    <property type="entry name" value="RdRP"/>
    <property type="match status" value="1"/>
</dbReference>
<dbReference type="EC" id="2.7.7.48" evidence="8"/>
<dbReference type="GO" id="GO:0003968">
    <property type="term" value="F:RNA-directed RNA polymerase activity"/>
    <property type="evidence" value="ECO:0007669"/>
    <property type="project" value="UniProtKB-KW"/>
</dbReference>
<evidence type="ECO:0000313" key="12">
    <source>
        <dbReference type="EMBL" id="KAK8758789.1"/>
    </source>
</evidence>
<evidence type="ECO:0000259" key="11">
    <source>
        <dbReference type="Pfam" id="PF26253"/>
    </source>
</evidence>
<keyword evidence="13" id="KW-1185">Reference proteome</keyword>
<evidence type="ECO:0000256" key="8">
    <source>
        <dbReference type="RuleBase" id="RU363098"/>
    </source>
</evidence>
<feature type="domain" description="PH-like" evidence="10">
    <location>
        <begin position="189"/>
        <end position="326"/>
    </location>
</feature>
<keyword evidence="5 8" id="KW-0694">RNA-binding</keyword>
<dbReference type="GO" id="GO:0031380">
    <property type="term" value="C:nuclear RNA-directed RNA polymerase complex"/>
    <property type="evidence" value="ECO:0007669"/>
    <property type="project" value="TreeGrafter"/>
</dbReference>
<evidence type="ECO:0000313" key="13">
    <source>
        <dbReference type="Proteomes" id="UP001321473"/>
    </source>
</evidence>
<dbReference type="GO" id="GO:0030422">
    <property type="term" value="P:siRNA processing"/>
    <property type="evidence" value="ECO:0007669"/>
    <property type="project" value="TreeGrafter"/>
</dbReference>
<evidence type="ECO:0000259" key="9">
    <source>
        <dbReference type="Pfam" id="PF05183"/>
    </source>
</evidence>
<comment type="catalytic activity">
    <reaction evidence="7 8">
        <text>RNA(n) + a ribonucleoside 5'-triphosphate = RNA(n+1) + diphosphate</text>
        <dbReference type="Rhea" id="RHEA:21248"/>
        <dbReference type="Rhea" id="RHEA-COMP:14527"/>
        <dbReference type="Rhea" id="RHEA-COMP:17342"/>
        <dbReference type="ChEBI" id="CHEBI:33019"/>
        <dbReference type="ChEBI" id="CHEBI:61557"/>
        <dbReference type="ChEBI" id="CHEBI:140395"/>
        <dbReference type="EC" id="2.7.7.48"/>
    </reaction>
</comment>
<feature type="domain" description="RDRP core" evidence="9">
    <location>
        <begin position="455"/>
        <end position="1029"/>
    </location>
</feature>
<keyword evidence="6" id="KW-0943">RNA-mediated gene silencing</keyword>
<dbReference type="GO" id="GO:0003723">
    <property type="term" value="F:RNA binding"/>
    <property type="evidence" value="ECO:0007669"/>
    <property type="project" value="UniProtKB-KW"/>
</dbReference>
<evidence type="ECO:0000256" key="5">
    <source>
        <dbReference type="ARBA" id="ARBA00022884"/>
    </source>
</evidence>
<feature type="domain" description="RDRP C-terminal head" evidence="11">
    <location>
        <begin position="1072"/>
        <end position="1190"/>
    </location>
</feature>
<dbReference type="PANTHER" id="PTHR23079">
    <property type="entry name" value="RNA-DEPENDENT RNA POLYMERASE"/>
    <property type="match status" value="1"/>
</dbReference>
<sequence>MHLLTPISERLKFSEDTLCTLEWLSEMVDSLAFLVVWKEQSKEIDQYVSLLRRFFTTIDISWPARFHMSDVAQQLGTHTEERYYQAVCTYTFPDTGSRGVPASELQTVLQTASSRVTQQWCLLGRIMPFRGHLQWLIPERERGFWRGWVPHETDIPLASLSFGTFAGLCLFAQSHVLYSQAGVPGFVLSCAFKHDERLLQVMLMLVHNDGCRHSSSSYKLEIPYHSIFRVVVNEAETLHDAVGIYLQLVTVPLLYRGADDVNAWEASTEDGVWYDRVFQLGCPCGWLMHSSDIGGSSVVKLTLRNKLKARQAISRLSARCKPETTFQYSPMLTEKVGAQLREIKKRCDGKIKPNLCFPTCYALSSVLQQGHNGFAQMALLARDKLEEFEEELIRLRHTSGPALELALYAIRSAIEEHEIVDIISCLPKLFAKFCTPATALPKTPAGTCLVRRCIVTPSKVILLPPQIHCENRILRKFDPEFSLRVSFRDDNMQNLSYSLMSGHCRHMAVERVVASTLRDGLIAGNRQFRLLATSCSQLRDHGAWLYATDAKGYSSDMIRYWMGDFSGIASTAKKMARMGQCFSSTEESVQVPLLSNSVHEVPDILGGKHPVTDEHYIFSDGIGMISPELLKEVVHIFTAVTDKIGLPVVPSAIQIRYAGYKGMLCVNPMITGRQLVLRKSMRKFNCVNSECIEVIKISAPRPVFLNRQLITLLEQLGVPSRVFFCLQQSMVTLLTEALVSDSVALQVLETYVGPALPFSQLQRHGFSLTRDPFVRSILFAVYRTSMESLLSKSRIAVPHNLGRNMFGVLDETRTLKYGQVFVQFTSLGSPTGHKNGPEFSILSGTVLVTKCPCLHPGDVRKFTAVDVPALHRIKDCVVFPANGFRPHPDEMAGSDLDGDEYIVIWDKSLLFPGPNKEPMIYGQKVQQQRSELSLVDGMAQFISDYIKNDNVGVMSNAHLAVADKLEDGVFSEECLSIATKISTCLDFAKTGVAAALEKHERPQEYPDFMEKGCHKNTYRSNRVLGHLYRFQRFLESVVSTSFSSHLVDGRSNIKLLEFHGWVIYKCVVEQLLAAYESDMDRILKQYGIKTEAEVVSGFINDTSSFNKSHYEKSNVEVLVTKQYRAIVESTRERFFKKVDEACHLEGALSVQERKTVLLRMASACFMVTYSNAHKTCSSFPWTFSDVILLVMESAPRSEVPYRQGNLLIACLDSQLPPASPQLSAKSIALEVVLKWAVKEDLLLQDAGVRCARICRLCLETLFIKSAGAEDSKANGKGAPSPGRYVTSFFRYVSSTSVVFPNCDSCSWSSQTHTLTMAALRTYSMLSIFCDLCHLGLPCDARLHEPVQEIQEGNSVRIKVTSPGFQDMLLHGQDEVVSLLAVWSGVHEVRIRRGVDRGGGRHIVVSSVGRDWQRWFLEELLLQPWLATAIEKRSLEQFIRG</sequence>
<dbReference type="Pfam" id="PF26253">
    <property type="entry name" value="RdRP_head"/>
    <property type="match status" value="1"/>
</dbReference>
<dbReference type="InterPro" id="IPR058752">
    <property type="entry name" value="RDRP_C_head"/>
</dbReference>
<proteinExistence type="inferred from homology"/>
<dbReference type="Proteomes" id="UP001321473">
    <property type="component" value="Unassembled WGS sequence"/>
</dbReference>
<evidence type="ECO:0000256" key="2">
    <source>
        <dbReference type="ARBA" id="ARBA00022484"/>
    </source>
</evidence>
<protein>
    <recommendedName>
        <fullName evidence="8">RNA-dependent RNA polymerase</fullName>
        <ecNumber evidence="8">2.7.7.48</ecNumber>
    </recommendedName>
</protein>
<evidence type="ECO:0000256" key="6">
    <source>
        <dbReference type="ARBA" id="ARBA00023158"/>
    </source>
</evidence>
<name>A0AAQ4D8J9_AMBAM</name>
<evidence type="ECO:0000256" key="7">
    <source>
        <dbReference type="ARBA" id="ARBA00048744"/>
    </source>
</evidence>
<accession>A0AAQ4D8J9</accession>